<dbReference type="OrthoDB" id="598398at2"/>
<dbReference type="HOGENOM" id="CLU_190707_0_0_10"/>
<proteinExistence type="predicted"/>
<name>B3EKW1_CHLPB</name>
<accession>B3EKW1</accession>
<gene>
    <name evidence="2" type="ordered locus">Cphamn1_1729</name>
</gene>
<keyword evidence="1" id="KW-0175">Coiled coil</keyword>
<feature type="coiled-coil region" evidence="1">
    <location>
        <begin position="1"/>
        <end position="35"/>
    </location>
</feature>
<organism evidence="2">
    <name type="scientific">Chlorobium phaeobacteroides (strain BS1)</name>
    <dbReference type="NCBI Taxonomy" id="331678"/>
    <lineage>
        <taxon>Bacteria</taxon>
        <taxon>Pseudomonadati</taxon>
        <taxon>Chlorobiota</taxon>
        <taxon>Chlorobiia</taxon>
        <taxon>Chlorobiales</taxon>
        <taxon>Chlorobiaceae</taxon>
        <taxon>Chlorobium/Pelodictyon group</taxon>
        <taxon>Chlorobium</taxon>
    </lineage>
</organism>
<dbReference type="eggNOG" id="ENOG5033H4X">
    <property type="taxonomic scope" value="Bacteria"/>
</dbReference>
<dbReference type="AlphaFoldDB" id="B3EKW1"/>
<protein>
    <submittedName>
        <fullName evidence="2">Uncharacterized protein</fullName>
    </submittedName>
</protein>
<dbReference type="STRING" id="331678.Cphamn1_1729"/>
<evidence type="ECO:0000256" key="1">
    <source>
        <dbReference type="SAM" id="Coils"/>
    </source>
</evidence>
<reference evidence="2" key="1">
    <citation type="submission" date="2008-06" db="EMBL/GenBank/DDBJ databases">
        <title>Complete sequence of Chlorobium phaeobacteroides BS1.</title>
        <authorList>
            <consortium name="US DOE Joint Genome Institute"/>
            <person name="Lucas S."/>
            <person name="Copeland A."/>
            <person name="Lapidus A."/>
            <person name="Glavina del Rio T."/>
            <person name="Dalin E."/>
            <person name="Tice H."/>
            <person name="Bruce D."/>
            <person name="Goodwin L."/>
            <person name="Pitluck S."/>
            <person name="Schmutz J."/>
            <person name="Larimer F."/>
            <person name="Land M."/>
            <person name="Hauser L."/>
            <person name="Kyrpides N."/>
            <person name="Ovchinnikova G."/>
            <person name="Li T."/>
            <person name="Liu Z."/>
            <person name="Zhao F."/>
            <person name="Overmann J."/>
            <person name="Bryant D.A."/>
            <person name="Richardson P."/>
        </authorList>
    </citation>
    <scope>NUCLEOTIDE SEQUENCE [LARGE SCALE GENOMIC DNA]</scope>
    <source>
        <strain evidence="2">BS1</strain>
    </source>
</reference>
<dbReference type="EMBL" id="CP001101">
    <property type="protein sequence ID" value="ACE04647.1"/>
    <property type="molecule type" value="Genomic_DNA"/>
</dbReference>
<dbReference type="KEGG" id="cpb:Cphamn1_1729"/>
<sequence>MLGHNKRKEELESRITELETSLDNLKKQLQEGVGNDSQKDIDHLEEYLDEISHRYSNLKDFWHMVSKELKEIFARRIANIGREGEEEGEGRK</sequence>
<evidence type="ECO:0000313" key="2">
    <source>
        <dbReference type="EMBL" id="ACE04647.1"/>
    </source>
</evidence>